<feature type="compositionally biased region" description="Basic and acidic residues" evidence="2">
    <location>
        <begin position="320"/>
        <end position="330"/>
    </location>
</feature>
<accession>A0AAD6ZP35</accession>
<evidence type="ECO:0000259" key="3">
    <source>
        <dbReference type="PROSITE" id="PS50157"/>
    </source>
</evidence>
<dbReference type="InterPro" id="IPR013087">
    <property type="entry name" value="Znf_C2H2_type"/>
</dbReference>
<comment type="caution">
    <text evidence="4">The sequence shown here is derived from an EMBL/GenBank/DDBJ whole genome shotgun (WGS) entry which is preliminary data.</text>
</comment>
<keyword evidence="1" id="KW-0863">Zinc-finger</keyword>
<proteinExistence type="predicted"/>
<keyword evidence="1" id="KW-0479">Metal-binding</keyword>
<dbReference type="PROSITE" id="PS50157">
    <property type="entry name" value="ZINC_FINGER_C2H2_2"/>
    <property type="match status" value="1"/>
</dbReference>
<keyword evidence="1" id="KW-0862">Zinc</keyword>
<feature type="region of interest" description="Disordered" evidence="2">
    <location>
        <begin position="84"/>
        <end position="118"/>
    </location>
</feature>
<feature type="domain" description="C2H2-type" evidence="3">
    <location>
        <begin position="447"/>
        <end position="466"/>
    </location>
</feature>
<feature type="compositionally biased region" description="Polar residues" evidence="2">
    <location>
        <begin position="337"/>
        <end position="357"/>
    </location>
</feature>
<dbReference type="Proteomes" id="UP001218218">
    <property type="component" value="Unassembled WGS sequence"/>
</dbReference>
<evidence type="ECO:0000313" key="4">
    <source>
        <dbReference type="EMBL" id="KAJ7330365.1"/>
    </source>
</evidence>
<protein>
    <recommendedName>
        <fullName evidence="3">C2H2-type domain-containing protein</fullName>
    </recommendedName>
</protein>
<sequence length="499" mass="54380">MSLLLDLSSLSDLDCARTFEDIDTTTESSPGLPEIFRTPKLMPACVQTDTTFDEDGDLFSGDLSKWGPPSFEELLQGPEWFVEEESDNSNSAIATEPADTRPEPESAPAFMSSGGYLTHPSLATHEELHVARVASPQVEEEPLGSDDDYDYAVEIEEERESALKKTEHLDAADVALPADIYDVFSPSPFSAGAPSPPLSSGVSSAESARDFDRFTDDTSESYGRGSELSWYADFRAKRRAIYASDREDFEGEVSEDSSVDNLTDDDAEEELDDAFQYEPPTCDTISLSSPLPRPIMPLPSRYRVTQAADPSIATFSQLDDESKSEFKNSDSSDNDSEYGSNPGPSRQRARTSSSKSTAVVAPSVPKRPTAKSRGKAKAPAATSKQTSKSKPTLIVAADTPRPLFEANAAGVCQCPLFGKGCTRGTEFTSQSGFNRHWTLDHLPRERFECPTRCGTSFGRIETLRKHLGGEKGIPAACKRENKVAACLADLESAKRKRKN</sequence>
<dbReference type="GO" id="GO:0008270">
    <property type="term" value="F:zinc ion binding"/>
    <property type="evidence" value="ECO:0007669"/>
    <property type="project" value="UniProtKB-KW"/>
</dbReference>
<name>A0AAD6ZP35_9AGAR</name>
<reference evidence="4" key="1">
    <citation type="submission" date="2023-03" db="EMBL/GenBank/DDBJ databases">
        <title>Massive genome expansion in bonnet fungi (Mycena s.s.) driven by repeated elements and novel gene families across ecological guilds.</title>
        <authorList>
            <consortium name="Lawrence Berkeley National Laboratory"/>
            <person name="Harder C.B."/>
            <person name="Miyauchi S."/>
            <person name="Viragh M."/>
            <person name="Kuo A."/>
            <person name="Thoen E."/>
            <person name="Andreopoulos B."/>
            <person name="Lu D."/>
            <person name="Skrede I."/>
            <person name="Drula E."/>
            <person name="Henrissat B."/>
            <person name="Morin E."/>
            <person name="Kohler A."/>
            <person name="Barry K."/>
            <person name="LaButti K."/>
            <person name="Morin E."/>
            <person name="Salamov A."/>
            <person name="Lipzen A."/>
            <person name="Mereny Z."/>
            <person name="Hegedus B."/>
            <person name="Baldrian P."/>
            <person name="Stursova M."/>
            <person name="Weitz H."/>
            <person name="Taylor A."/>
            <person name="Grigoriev I.V."/>
            <person name="Nagy L.G."/>
            <person name="Martin F."/>
            <person name="Kauserud H."/>
        </authorList>
    </citation>
    <scope>NUCLEOTIDE SEQUENCE</scope>
    <source>
        <strain evidence="4">CBHHK002</strain>
    </source>
</reference>
<feature type="region of interest" description="Disordered" evidence="2">
    <location>
        <begin position="245"/>
        <end position="298"/>
    </location>
</feature>
<evidence type="ECO:0000256" key="1">
    <source>
        <dbReference type="PROSITE-ProRule" id="PRU00042"/>
    </source>
</evidence>
<keyword evidence="5" id="KW-1185">Reference proteome</keyword>
<dbReference type="AlphaFoldDB" id="A0AAD6ZP35"/>
<organism evidence="4 5">
    <name type="scientific">Mycena albidolilacea</name>
    <dbReference type="NCBI Taxonomy" id="1033008"/>
    <lineage>
        <taxon>Eukaryota</taxon>
        <taxon>Fungi</taxon>
        <taxon>Dikarya</taxon>
        <taxon>Basidiomycota</taxon>
        <taxon>Agaricomycotina</taxon>
        <taxon>Agaricomycetes</taxon>
        <taxon>Agaricomycetidae</taxon>
        <taxon>Agaricales</taxon>
        <taxon>Marasmiineae</taxon>
        <taxon>Mycenaceae</taxon>
        <taxon>Mycena</taxon>
    </lineage>
</organism>
<gene>
    <name evidence="4" type="ORF">DFH08DRAFT_1022550</name>
</gene>
<feature type="compositionally biased region" description="Acidic residues" evidence="2">
    <location>
        <begin position="247"/>
        <end position="275"/>
    </location>
</feature>
<evidence type="ECO:0000313" key="5">
    <source>
        <dbReference type="Proteomes" id="UP001218218"/>
    </source>
</evidence>
<dbReference type="EMBL" id="JARIHO010000037">
    <property type="protein sequence ID" value="KAJ7330365.1"/>
    <property type="molecule type" value="Genomic_DNA"/>
</dbReference>
<feature type="region of interest" description="Disordered" evidence="2">
    <location>
        <begin position="314"/>
        <end position="392"/>
    </location>
</feature>
<evidence type="ECO:0000256" key="2">
    <source>
        <dbReference type="SAM" id="MobiDB-lite"/>
    </source>
</evidence>